<comment type="similarity">
    <text evidence="2">Belongs to the ELP6 family.</text>
</comment>
<dbReference type="AlphaFoldDB" id="A0A550CVH6"/>
<dbReference type="PANTHER" id="PTHR16184">
    <property type="entry name" value="ELONGATOR COMPLEX PROTEIN 6"/>
    <property type="match status" value="1"/>
</dbReference>
<dbReference type="InterPro" id="IPR027417">
    <property type="entry name" value="P-loop_NTPase"/>
</dbReference>
<dbReference type="OrthoDB" id="9995306at2759"/>
<reference evidence="3 4" key="1">
    <citation type="journal article" date="2019" name="New Phytol.">
        <title>Comparative genomics reveals unique wood-decay strategies and fruiting body development in the Schizophyllaceae.</title>
        <authorList>
            <person name="Almasi E."/>
            <person name="Sahu N."/>
            <person name="Krizsan K."/>
            <person name="Balint B."/>
            <person name="Kovacs G.M."/>
            <person name="Kiss B."/>
            <person name="Cseklye J."/>
            <person name="Drula E."/>
            <person name="Henrissat B."/>
            <person name="Nagy I."/>
            <person name="Chovatia M."/>
            <person name="Adam C."/>
            <person name="LaButti K."/>
            <person name="Lipzen A."/>
            <person name="Riley R."/>
            <person name="Grigoriev I.V."/>
            <person name="Nagy L.G."/>
        </authorList>
    </citation>
    <scope>NUCLEOTIDE SEQUENCE [LARGE SCALE GENOMIC DNA]</scope>
    <source>
        <strain evidence="3 4">NL-1724</strain>
    </source>
</reference>
<comment type="caution">
    <text evidence="3">The sequence shown here is derived from an EMBL/GenBank/DDBJ whole genome shotgun (WGS) entry which is preliminary data.</text>
</comment>
<dbReference type="InterPro" id="IPR018627">
    <property type="entry name" value="ELP6"/>
</dbReference>
<dbReference type="STRING" id="97359.A0A550CVH6"/>
<dbReference type="Pfam" id="PF09807">
    <property type="entry name" value="ELP6"/>
    <property type="match status" value="1"/>
</dbReference>
<accession>A0A550CVH6</accession>
<keyword evidence="4" id="KW-1185">Reference proteome</keyword>
<sequence>MIEGCNILLERSHCGSNLRSETRPPFDLPKETCVLITDELASPASFYVYATALQRLKEAHRVLVLSAADDLARWHTIAGKTGVNLQQHINSKAFEYLDVSSELDREGATTDREGSATLRGLYDTVVDRLAQAGGAPTLVVFDALSEMLWLGLEDLDARRFCRALRALCLRTQTGLIIRFHKTADGEHDDLLAFLTQLCQFRLDVCPLSSGRSGVVSGEFLLWLFAQFLLWLYAPLRHDTDITQIALRRGASCFAHHAHIKTIPRSNALQYRLTDYSAMYFEKGTDRAVL</sequence>
<dbReference type="CDD" id="cd19495">
    <property type="entry name" value="Elp6"/>
    <property type="match status" value="1"/>
</dbReference>
<dbReference type="PANTHER" id="PTHR16184:SF6">
    <property type="entry name" value="ELONGATOR COMPLEX PROTEIN 6"/>
    <property type="match status" value="1"/>
</dbReference>
<dbReference type="GO" id="GO:0033588">
    <property type="term" value="C:elongator holoenzyme complex"/>
    <property type="evidence" value="ECO:0007669"/>
    <property type="project" value="InterPro"/>
</dbReference>
<dbReference type="UniPathway" id="UPA00988"/>
<evidence type="ECO:0000256" key="1">
    <source>
        <dbReference type="ARBA" id="ARBA00005043"/>
    </source>
</evidence>
<dbReference type="EMBL" id="VDMD01000001">
    <property type="protein sequence ID" value="TRM68798.1"/>
    <property type="molecule type" value="Genomic_DNA"/>
</dbReference>
<dbReference type="Gene3D" id="3.40.50.300">
    <property type="entry name" value="P-loop containing nucleotide triphosphate hydrolases"/>
    <property type="match status" value="1"/>
</dbReference>
<proteinExistence type="inferred from homology"/>
<gene>
    <name evidence="3" type="ORF">BD626DRAFT_553558</name>
</gene>
<protein>
    <recommendedName>
        <fullName evidence="5">Elongator complex protein 5</fullName>
    </recommendedName>
</protein>
<organism evidence="3 4">
    <name type="scientific">Schizophyllum amplum</name>
    <dbReference type="NCBI Taxonomy" id="97359"/>
    <lineage>
        <taxon>Eukaryota</taxon>
        <taxon>Fungi</taxon>
        <taxon>Dikarya</taxon>
        <taxon>Basidiomycota</taxon>
        <taxon>Agaricomycotina</taxon>
        <taxon>Agaricomycetes</taxon>
        <taxon>Agaricomycetidae</taxon>
        <taxon>Agaricales</taxon>
        <taxon>Schizophyllaceae</taxon>
        <taxon>Schizophyllum</taxon>
    </lineage>
</organism>
<evidence type="ECO:0000256" key="2">
    <source>
        <dbReference type="ARBA" id="ARBA00008837"/>
    </source>
</evidence>
<name>A0A550CVH6_9AGAR</name>
<evidence type="ECO:0000313" key="3">
    <source>
        <dbReference type="EMBL" id="TRM68798.1"/>
    </source>
</evidence>
<dbReference type="Proteomes" id="UP000320762">
    <property type="component" value="Unassembled WGS sequence"/>
</dbReference>
<evidence type="ECO:0000313" key="4">
    <source>
        <dbReference type="Proteomes" id="UP000320762"/>
    </source>
</evidence>
<evidence type="ECO:0008006" key="5">
    <source>
        <dbReference type="Google" id="ProtNLM"/>
    </source>
</evidence>
<comment type="pathway">
    <text evidence="1">tRNA modification; 5-methoxycarbonylmethyl-2-thiouridine-tRNA biosynthesis.</text>
</comment>
<dbReference type="GO" id="GO:0002098">
    <property type="term" value="P:tRNA wobble uridine modification"/>
    <property type="evidence" value="ECO:0007669"/>
    <property type="project" value="InterPro"/>
</dbReference>